<dbReference type="EMBL" id="GG745336">
    <property type="protein sequence ID" value="KNE60338.1"/>
    <property type="molecule type" value="Genomic_DNA"/>
</dbReference>
<evidence type="ECO:0000313" key="3">
    <source>
        <dbReference type="Proteomes" id="UP000054350"/>
    </source>
</evidence>
<name>A0A0L0SCR6_ALLM3</name>
<dbReference type="STRING" id="578462.A0A0L0SCR6"/>
<dbReference type="PANTHER" id="PTHR12461">
    <property type="entry name" value="HYPOXIA-INDUCIBLE FACTOR 1 ALPHA INHIBITOR-RELATED"/>
    <property type="match status" value="1"/>
</dbReference>
<dbReference type="eggNOG" id="KOG2508">
    <property type="taxonomic scope" value="Eukaryota"/>
</dbReference>
<evidence type="ECO:0000259" key="1">
    <source>
        <dbReference type="Pfam" id="PF13621"/>
    </source>
</evidence>
<reference evidence="3" key="2">
    <citation type="submission" date="2009-11" db="EMBL/GenBank/DDBJ databases">
        <title>The Genome Sequence of Allomyces macrogynus strain ATCC 38327.</title>
        <authorList>
            <consortium name="The Broad Institute Genome Sequencing Platform"/>
            <person name="Russ C."/>
            <person name="Cuomo C."/>
            <person name="Shea T."/>
            <person name="Young S.K."/>
            <person name="Zeng Q."/>
            <person name="Koehrsen M."/>
            <person name="Haas B."/>
            <person name="Borodovsky M."/>
            <person name="Guigo R."/>
            <person name="Alvarado L."/>
            <person name="Berlin A."/>
            <person name="Borenstein D."/>
            <person name="Chen Z."/>
            <person name="Engels R."/>
            <person name="Freedman E."/>
            <person name="Gellesch M."/>
            <person name="Goldberg J."/>
            <person name="Griggs A."/>
            <person name="Gujja S."/>
            <person name="Heiman D."/>
            <person name="Hepburn T."/>
            <person name="Howarth C."/>
            <person name="Jen D."/>
            <person name="Larson L."/>
            <person name="Lewis B."/>
            <person name="Mehta T."/>
            <person name="Park D."/>
            <person name="Pearson M."/>
            <person name="Roberts A."/>
            <person name="Saif S."/>
            <person name="Shenoy N."/>
            <person name="Sisk P."/>
            <person name="Stolte C."/>
            <person name="Sykes S."/>
            <person name="Walk T."/>
            <person name="White J."/>
            <person name="Yandava C."/>
            <person name="Burger G."/>
            <person name="Gray M.W."/>
            <person name="Holland P.W.H."/>
            <person name="King N."/>
            <person name="Lang F.B.F."/>
            <person name="Roger A.J."/>
            <person name="Ruiz-Trillo I."/>
            <person name="Lander E."/>
            <person name="Nusbaum C."/>
        </authorList>
    </citation>
    <scope>NUCLEOTIDE SEQUENCE [LARGE SCALE GENOMIC DNA]</scope>
    <source>
        <strain evidence="3">ATCC 38327</strain>
    </source>
</reference>
<dbReference type="SUPFAM" id="SSF51197">
    <property type="entry name" value="Clavaminate synthase-like"/>
    <property type="match status" value="1"/>
</dbReference>
<dbReference type="AlphaFoldDB" id="A0A0L0SCR6"/>
<dbReference type="OrthoDB" id="415358at2759"/>
<dbReference type="InterPro" id="IPR014710">
    <property type="entry name" value="RmlC-like_jellyroll"/>
</dbReference>
<dbReference type="VEuPathDB" id="FungiDB:AMAG_05735"/>
<dbReference type="Pfam" id="PF13621">
    <property type="entry name" value="Cupin_8"/>
    <property type="match status" value="2"/>
</dbReference>
<sequence length="161" mass="18091">MTVMCSTPVASVQTQIGNWTDPNKFGTGNPLAEDVPKDLAFATEALGQESDAVNLWIGMSAAVTAVHKDPYENFVPAVSTGAWLMKEKMLQSGRYVPVNDDDLTAFRVDLDGMKLYLPTLWFHLVEQYQNPTHDVNPYVVAVNWWYDMEYGSMFAHINLVR</sequence>
<dbReference type="PANTHER" id="PTHR12461:SF99">
    <property type="entry name" value="BIFUNCTIONAL PEPTIDASE AND (3S)-LYSYL HYDROXYLASE JMJD7"/>
    <property type="match status" value="1"/>
</dbReference>
<feature type="domain" description="Cupin-like" evidence="1">
    <location>
        <begin position="31"/>
        <end position="77"/>
    </location>
</feature>
<accession>A0A0L0SCR6</accession>
<keyword evidence="3" id="KW-1185">Reference proteome</keyword>
<proteinExistence type="predicted"/>
<dbReference type="InterPro" id="IPR041667">
    <property type="entry name" value="Cupin_8"/>
</dbReference>
<evidence type="ECO:0000313" key="2">
    <source>
        <dbReference type="EMBL" id="KNE60338.1"/>
    </source>
</evidence>
<dbReference type="Proteomes" id="UP000054350">
    <property type="component" value="Unassembled WGS sequence"/>
</dbReference>
<dbReference type="Gene3D" id="2.60.120.10">
    <property type="entry name" value="Jelly Rolls"/>
    <property type="match status" value="2"/>
</dbReference>
<feature type="domain" description="Cupin-like" evidence="1">
    <location>
        <begin position="114"/>
        <end position="150"/>
    </location>
</feature>
<protein>
    <recommendedName>
        <fullName evidence="1">Cupin-like domain-containing protein</fullName>
    </recommendedName>
</protein>
<organism evidence="2 3">
    <name type="scientific">Allomyces macrogynus (strain ATCC 38327)</name>
    <name type="common">Allomyces javanicus var. macrogynus</name>
    <dbReference type="NCBI Taxonomy" id="578462"/>
    <lineage>
        <taxon>Eukaryota</taxon>
        <taxon>Fungi</taxon>
        <taxon>Fungi incertae sedis</taxon>
        <taxon>Blastocladiomycota</taxon>
        <taxon>Blastocladiomycetes</taxon>
        <taxon>Blastocladiales</taxon>
        <taxon>Blastocladiaceae</taxon>
        <taxon>Allomyces</taxon>
    </lineage>
</organism>
<reference evidence="2 3" key="1">
    <citation type="submission" date="2009-11" db="EMBL/GenBank/DDBJ databases">
        <title>Annotation of Allomyces macrogynus ATCC 38327.</title>
        <authorList>
            <consortium name="The Broad Institute Genome Sequencing Platform"/>
            <person name="Russ C."/>
            <person name="Cuomo C."/>
            <person name="Burger G."/>
            <person name="Gray M.W."/>
            <person name="Holland P.W.H."/>
            <person name="King N."/>
            <person name="Lang F.B.F."/>
            <person name="Roger A.J."/>
            <person name="Ruiz-Trillo I."/>
            <person name="Young S.K."/>
            <person name="Zeng Q."/>
            <person name="Gargeya S."/>
            <person name="Fitzgerald M."/>
            <person name="Haas B."/>
            <person name="Abouelleil A."/>
            <person name="Alvarado L."/>
            <person name="Arachchi H.M."/>
            <person name="Berlin A."/>
            <person name="Chapman S.B."/>
            <person name="Gearin G."/>
            <person name="Goldberg J."/>
            <person name="Griggs A."/>
            <person name="Gujja S."/>
            <person name="Hansen M."/>
            <person name="Heiman D."/>
            <person name="Howarth C."/>
            <person name="Larimer J."/>
            <person name="Lui A."/>
            <person name="MacDonald P.J.P."/>
            <person name="McCowen C."/>
            <person name="Montmayeur A."/>
            <person name="Murphy C."/>
            <person name="Neiman D."/>
            <person name="Pearson M."/>
            <person name="Priest M."/>
            <person name="Roberts A."/>
            <person name="Saif S."/>
            <person name="Shea T."/>
            <person name="Sisk P."/>
            <person name="Stolte C."/>
            <person name="Sykes S."/>
            <person name="Wortman J."/>
            <person name="Nusbaum C."/>
            <person name="Birren B."/>
        </authorList>
    </citation>
    <scope>NUCLEOTIDE SEQUENCE [LARGE SCALE GENOMIC DNA]</scope>
    <source>
        <strain evidence="2 3">ATCC 38327</strain>
    </source>
</reference>
<gene>
    <name evidence="2" type="ORF">AMAG_05735</name>
</gene>